<feature type="region of interest" description="Disordered" evidence="4">
    <location>
        <begin position="816"/>
        <end position="836"/>
    </location>
</feature>
<feature type="chain" id="PRO_5032766198" evidence="5">
    <location>
        <begin position="24"/>
        <end position="1029"/>
    </location>
</feature>
<keyword evidence="3 5" id="KW-0732">Signal</keyword>
<dbReference type="Pfam" id="PF07581">
    <property type="entry name" value="Glug"/>
    <property type="match status" value="1"/>
</dbReference>
<dbReference type="Proteomes" id="UP000549250">
    <property type="component" value="Unassembled WGS sequence"/>
</dbReference>
<keyword evidence="8" id="KW-1185">Reference proteome</keyword>
<dbReference type="RefSeq" id="WP_183167204.1">
    <property type="nucleotide sequence ID" value="NZ_JACHXI010000014.1"/>
</dbReference>
<dbReference type="PANTHER" id="PTHR12338">
    <property type="entry name" value="AUTOTRANSPORTER"/>
    <property type="match status" value="1"/>
</dbReference>
<evidence type="ECO:0000256" key="2">
    <source>
        <dbReference type="ARBA" id="ARBA00022525"/>
    </source>
</evidence>
<dbReference type="AlphaFoldDB" id="A0A839T460"/>
<evidence type="ECO:0000256" key="1">
    <source>
        <dbReference type="ARBA" id="ARBA00004613"/>
    </source>
</evidence>
<gene>
    <name evidence="7" type="ORF">FHR87_002742</name>
</gene>
<dbReference type="NCBIfam" id="TIGR01901">
    <property type="entry name" value="adhes_NPXG"/>
    <property type="match status" value="1"/>
</dbReference>
<evidence type="ECO:0000256" key="4">
    <source>
        <dbReference type="SAM" id="MobiDB-lite"/>
    </source>
</evidence>
<dbReference type="Gene3D" id="2.160.20.110">
    <property type="match status" value="1"/>
</dbReference>
<name>A0A839T460_AZOMA</name>
<keyword evidence="2" id="KW-0964">Secreted</keyword>
<dbReference type="Pfam" id="PF05860">
    <property type="entry name" value="TPS"/>
    <property type="match status" value="1"/>
</dbReference>
<evidence type="ECO:0000256" key="3">
    <source>
        <dbReference type="ARBA" id="ARBA00022729"/>
    </source>
</evidence>
<comment type="subcellular location">
    <subcellularLocation>
        <location evidence="1">Secreted</location>
    </subcellularLocation>
</comment>
<comment type="caution">
    <text evidence="7">The sequence shown here is derived from an EMBL/GenBank/DDBJ whole genome shotgun (WGS) entry which is preliminary data.</text>
</comment>
<reference evidence="7 8" key="1">
    <citation type="submission" date="2020-08" db="EMBL/GenBank/DDBJ databases">
        <title>Genomic Encyclopedia of Type Strains, Phase III (KMG-III): the genomes of soil and plant-associated and newly described type strains.</title>
        <authorList>
            <person name="Whitman W."/>
        </authorList>
    </citation>
    <scope>NUCLEOTIDE SEQUENCE [LARGE SCALE GENOMIC DNA]</scope>
    <source>
        <strain evidence="7 8">CECT 4462</strain>
    </source>
</reference>
<dbReference type="InterPro" id="IPR012334">
    <property type="entry name" value="Pectin_lyas_fold"/>
</dbReference>
<accession>A0A839T460</accession>
<feature type="domain" description="Filamentous haemagglutinin FhaB/tRNA nuclease CdiA-like TPS" evidence="6">
    <location>
        <begin position="17"/>
        <end position="135"/>
    </location>
</feature>
<sequence>MARSGLCLVISAAFWALPRLPLAAPVIGNGGVSSGAAVISQSGAVTTVDQATAKATINWQSFGVAPSETVNFKQPDSSSITLNRVIGSEKSVIDGALNANGQVFLINSNGVLFGHGSRVNTAGLVGSTLDLSDQDFNAGTYRFKANGTRGSVVNQGSLTTGVGGYVALLGSQVSNQGVVTATWGTVALASGERINLRFDGNSLLGLDIEQGVLDALVENRKAIYADGGTVILTAQAADDLLTAQVNNTGLIQAQSIDDLLGEVRIDAHGGTTTLDGTLDVSSTTGSAGRITAQAGRFGIAPTTRLLASGAGGHQDGLLALSSSGPFSIGDGSSTLDAIALNTALAQLSVDLTAGSGNLEVNAPVNWSAHTFGLHSSQDININAILTATGDASFLATWGQSVRTAVSDYDGYRALVDPQFDERLYGINMAFDTDAMGQHNDRFKGRIDFDSRGTVTLGQPGQVQAYKVINTASELQAVGMQGNYILGRDINLSQVGNWTPLASGGVFNGHFNGFGHVIANLKSTTNGLFRTLGSTQYAGSNWRSYQISGPSLVNLGLTGVDIQVADAGYNSIGALVGTADGILKNVFAAGHINATQAPMESGYVGGMAGRIQGLAQNSYARVEVASHNYLYSGGFGGWIAGSARLANDYAAGNVTVTADPGMFTLRNGLMMSAGGFVGSFDGDTITSSYATGNVQGGWYLGGFVGQISSTGAIYRSYATGNVTLDDRVSPPLLPEGNPFNVEWRNTGAAGGFVGYSNGTIARSASSGRVSAVSGSTVALGGFSGYTNSLDIAFSINNYWNIETSGISFIGRGEGVVPDHSSHHGEGWSSSGSATPVADALGLTPEQLHRGSQGLTAEQFANVQQYQNGPIGQSVANQTSAQAAAEAAAQQAAAEAAAQQVAAQVAAEAAAQQQAAAQAAAQQAAAQASAQHTAAQAAVPVTRQQNRAVQALSEATRIRDRYQQELAKTSAATLKVASSGMPLAPPVDEHIHFNDAGSFSANIRSISVDGVQFDLEDEGQDEGGTQGKEAR</sequence>
<organism evidence="7 8">
    <name type="scientific">Azomonas macrocytogenes</name>
    <name type="common">Azotobacter macrocytogenes</name>
    <dbReference type="NCBI Taxonomy" id="69962"/>
    <lineage>
        <taxon>Bacteria</taxon>
        <taxon>Pseudomonadati</taxon>
        <taxon>Pseudomonadota</taxon>
        <taxon>Gammaproteobacteria</taxon>
        <taxon>Pseudomonadales</taxon>
        <taxon>Pseudomonadaceae</taxon>
        <taxon>Azomonas</taxon>
    </lineage>
</organism>
<evidence type="ECO:0000313" key="7">
    <source>
        <dbReference type="EMBL" id="MBB3104327.1"/>
    </source>
</evidence>
<dbReference type="GO" id="GO:0005576">
    <property type="term" value="C:extracellular region"/>
    <property type="evidence" value="ECO:0007669"/>
    <property type="project" value="UniProtKB-SubCell"/>
</dbReference>
<evidence type="ECO:0000256" key="5">
    <source>
        <dbReference type="SAM" id="SignalP"/>
    </source>
</evidence>
<proteinExistence type="predicted"/>
<dbReference type="SUPFAM" id="SSF51126">
    <property type="entry name" value="Pectin lyase-like"/>
    <property type="match status" value="1"/>
</dbReference>
<dbReference type="InterPro" id="IPR011050">
    <property type="entry name" value="Pectin_lyase_fold/virulence"/>
</dbReference>
<protein>
    <submittedName>
        <fullName evidence="7">Filamentous hemagglutinin family protein</fullName>
    </submittedName>
</protein>
<dbReference type="InterPro" id="IPR011493">
    <property type="entry name" value="GLUG"/>
</dbReference>
<evidence type="ECO:0000313" key="8">
    <source>
        <dbReference type="Proteomes" id="UP000549250"/>
    </source>
</evidence>
<dbReference type="SMART" id="SM00912">
    <property type="entry name" value="Haemagg_act"/>
    <property type="match status" value="1"/>
</dbReference>
<dbReference type="InterPro" id="IPR008638">
    <property type="entry name" value="FhaB/CdiA-like_TPS"/>
</dbReference>
<evidence type="ECO:0000259" key="6">
    <source>
        <dbReference type="SMART" id="SM00912"/>
    </source>
</evidence>
<dbReference type="InterPro" id="IPR050909">
    <property type="entry name" value="Bact_Autotransporter_VF"/>
</dbReference>
<dbReference type="Gene3D" id="2.160.20.10">
    <property type="entry name" value="Single-stranded right-handed beta-helix, Pectin lyase-like"/>
    <property type="match status" value="1"/>
</dbReference>
<feature type="signal peptide" evidence="5">
    <location>
        <begin position="1"/>
        <end position="23"/>
    </location>
</feature>
<dbReference type="PANTHER" id="PTHR12338:SF8">
    <property type="entry name" value="HEME_HEMOPEXIN-BINDING PROTEIN"/>
    <property type="match status" value="1"/>
</dbReference>
<dbReference type="EMBL" id="JACHXI010000014">
    <property type="protein sequence ID" value="MBB3104327.1"/>
    <property type="molecule type" value="Genomic_DNA"/>
</dbReference>